<dbReference type="OrthoDB" id="4752513at2"/>
<dbReference type="InterPro" id="IPR000084">
    <property type="entry name" value="PE-PGRS_N"/>
</dbReference>
<proteinExistence type="predicted"/>
<dbReference type="KEGG" id="mlj:MLAC_11280"/>
<protein>
    <submittedName>
        <fullName evidence="1">Uncharacterized protein</fullName>
    </submittedName>
</protein>
<organism evidence="1 2">
    <name type="scientific">Mycobacterium lacus</name>
    <dbReference type="NCBI Taxonomy" id="169765"/>
    <lineage>
        <taxon>Bacteria</taxon>
        <taxon>Bacillati</taxon>
        <taxon>Actinomycetota</taxon>
        <taxon>Actinomycetes</taxon>
        <taxon>Mycobacteriales</taxon>
        <taxon>Mycobacteriaceae</taxon>
        <taxon>Mycobacterium</taxon>
    </lineage>
</organism>
<dbReference type="SUPFAM" id="SSF140459">
    <property type="entry name" value="PE/PPE dimer-like"/>
    <property type="match status" value="1"/>
</dbReference>
<reference evidence="1 2" key="1">
    <citation type="journal article" date="2019" name="Emerg. Microbes Infect.">
        <title>Comprehensive subspecies identification of 175 nontuberculous mycobacteria species based on 7547 genomic profiles.</title>
        <authorList>
            <person name="Matsumoto Y."/>
            <person name="Kinjo T."/>
            <person name="Motooka D."/>
            <person name="Nabeya D."/>
            <person name="Jung N."/>
            <person name="Uechi K."/>
            <person name="Horii T."/>
            <person name="Iida T."/>
            <person name="Fujita J."/>
            <person name="Nakamura S."/>
        </authorList>
    </citation>
    <scope>NUCLEOTIDE SEQUENCE [LARGE SCALE GENOMIC DNA]</scope>
    <source>
        <strain evidence="1 2">JCM 15657</strain>
    </source>
</reference>
<dbReference type="AlphaFoldDB" id="A0A1X1YTT2"/>
<name>A0A1X1YTT2_9MYCO</name>
<dbReference type="EMBL" id="AP022581">
    <property type="protein sequence ID" value="BBX95834.1"/>
    <property type="molecule type" value="Genomic_DNA"/>
</dbReference>
<dbReference type="Gene3D" id="1.10.287.850">
    <property type="entry name" value="HP0062-like domain"/>
    <property type="match status" value="1"/>
</dbReference>
<evidence type="ECO:0000313" key="2">
    <source>
        <dbReference type="Proteomes" id="UP000466396"/>
    </source>
</evidence>
<gene>
    <name evidence="1" type="ORF">MLAC_11280</name>
</gene>
<evidence type="ECO:0000313" key="1">
    <source>
        <dbReference type="EMBL" id="BBX95834.1"/>
    </source>
</evidence>
<dbReference type="Proteomes" id="UP000466396">
    <property type="component" value="Chromosome"/>
</dbReference>
<sequence length="134" mass="13151">MSFVIATPENLAAAVSDLAGIGRSVGAANSAAAAWTTSVLPAAGDEVSAAIAGLFGTFAAEYQAVSAQAAGFHAQFVRALTSAGGAYAAAEAANVSPLGAVERAVLDAVNGPVRLLTGRPLIGDQWRVSTPAGP</sequence>
<dbReference type="STRING" id="169765.AWC15_13155"/>
<keyword evidence="2" id="KW-1185">Reference proteome</keyword>
<accession>A0A1X1YTT2</accession>
<dbReference type="Pfam" id="PF00934">
    <property type="entry name" value="PE"/>
    <property type="match status" value="1"/>
</dbReference>
<dbReference type="InterPro" id="IPR038332">
    <property type="entry name" value="PPE_sf"/>
</dbReference>